<dbReference type="InterPro" id="IPR009003">
    <property type="entry name" value="Peptidase_S1_PA"/>
</dbReference>
<accession>A0ABP1NBG6</accession>
<comment type="caution">
    <text evidence="5">The sequence shown here is derived from an EMBL/GenBank/DDBJ whole genome shotgun (WGS) entry which is preliminary data.</text>
</comment>
<organism evidence="5 6">
    <name type="scientific">Xylocopa violacea</name>
    <name type="common">Violet carpenter bee</name>
    <name type="synonym">Apis violacea</name>
    <dbReference type="NCBI Taxonomy" id="135666"/>
    <lineage>
        <taxon>Eukaryota</taxon>
        <taxon>Metazoa</taxon>
        <taxon>Ecdysozoa</taxon>
        <taxon>Arthropoda</taxon>
        <taxon>Hexapoda</taxon>
        <taxon>Insecta</taxon>
        <taxon>Pterygota</taxon>
        <taxon>Neoptera</taxon>
        <taxon>Endopterygota</taxon>
        <taxon>Hymenoptera</taxon>
        <taxon>Apocrita</taxon>
        <taxon>Aculeata</taxon>
        <taxon>Apoidea</taxon>
        <taxon>Anthophila</taxon>
        <taxon>Apidae</taxon>
        <taxon>Xylocopa</taxon>
        <taxon>Xylocopa</taxon>
    </lineage>
</organism>
<dbReference type="InterPro" id="IPR043504">
    <property type="entry name" value="Peptidase_S1_PA_chymotrypsin"/>
</dbReference>
<name>A0ABP1NBG6_XYLVO</name>
<evidence type="ECO:0000313" key="5">
    <source>
        <dbReference type="EMBL" id="CAL7938335.1"/>
    </source>
</evidence>
<dbReference type="EMBL" id="CAXAJV020001288">
    <property type="protein sequence ID" value="CAL7938335.1"/>
    <property type="molecule type" value="Genomic_DNA"/>
</dbReference>
<evidence type="ECO:0000313" key="6">
    <source>
        <dbReference type="Proteomes" id="UP001642520"/>
    </source>
</evidence>
<evidence type="ECO:0000256" key="2">
    <source>
        <dbReference type="RuleBase" id="RU363034"/>
    </source>
</evidence>
<keyword evidence="2" id="KW-0645">Protease</keyword>
<dbReference type="SUPFAM" id="SSF50494">
    <property type="entry name" value="Trypsin-like serine proteases"/>
    <property type="match status" value="1"/>
</dbReference>
<dbReference type="PANTHER" id="PTHR24258">
    <property type="entry name" value="SERINE PROTEASE-RELATED"/>
    <property type="match status" value="1"/>
</dbReference>
<dbReference type="InterPro" id="IPR001254">
    <property type="entry name" value="Trypsin_dom"/>
</dbReference>
<feature type="domain" description="Peptidase S1" evidence="4">
    <location>
        <begin position="40"/>
        <end position="289"/>
    </location>
</feature>
<evidence type="ECO:0000256" key="3">
    <source>
        <dbReference type="SAM" id="MobiDB-lite"/>
    </source>
</evidence>
<evidence type="ECO:0000259" key="4">
    <source>
        <dbReference type="PROSITE" id="PS50240"/>
    </source>
</evidence>
<keyword evidence="2" id="KW-0720">Serine protease</keyword>
<gene>
    <name evidence="5" type="ORF">XYLVIOL_LOCUS3220</name>
</gene>
<dbReference type="PROSITE" id="PS00135">
    <property type="entry name" value="TRYPSIN_SER"/>
    <property type="match status" value="1"/>
</dbReference>
<dbReference type="PANTHER" id="PTHR24258:SF116">
    <property type="entry name" value="FI16631P1-RELATED"/>
    <property type="match status" value="1"/>
</dbReference>
<keyword evidence="6" id="KW-1185">Reference proteome</keyword>
<dbReference type="SMART" id="SM00020">
    <property type="entry name" value="Tryp_SPc"/>
    <property type="match status" value="1"/>
</dbReference>
<dbReference type="PROSITE" id="PS50240">
    <property type="entry name" value="TRYPSIN_DOM"/>
    <property type="match status" value="1"/>
</dbReference>
<sequence length="290" mass="32658">MDQNAGRIVWSGYKSTTTFRPENLERSRGCGTTSKNRNRLVGGRPTSPTEWPWMVALLRRNQTQYCGGVLITDRHVLTAAHCVHRIAIDPLRTGQHTYICQGFNLWDIKVRLGEYDFTTTEETTAIDFAISEVRVHRDFNLITLENDIAIIKMHRPTVFDSYIWPVCLPPVDETFENKIGVVTGWGTRYHGGPVSTVLMEIDVPIWPQSKCVESFVQRIPNTVICAGAYEGGRDACQGDSGGPLLHQLGNGRWINIGIVSWGIRCGEPGRPGIYTRVSSYLEWIFENAVF</sequence>
<proteinExistence type="predicted"/>
<dbReference type="Proteomes" id="UP001642520">
    <property type="component" value="Unassembled WGS sequence"/>
</dbReference>
<dbReference type="InterPro" id="IPR001314">
    <property type="entry name" value="Peptidase_S1A"/>
</dbReference>
<dbReference type="InterPro" id="IPR033116">
    <property type="entry name" value="TRYPSIN_SER"/>
</dbReference>
<evidence type="ECO:0000256" key="1">
    <source>
        <dbReference type="ARBA" id="ARBA00023157"/>
    </source>
</evidence>
<dbReference type="CDD" id="cd00190">
    <property type="entry name" value="Tryp_SPc"/>
    <property type="match status" value="1"/>
</dbReference>
<dbReference type="InterPro" id="IPR018114">
    <property type="entry name" value="TRYPSIN_HIS"/>
</dbReference>
<keyword evidence="2" id="KW-0378">Hydrolase</keyword>
<dbReference type="PROSITE" id="PS00134">
    <property type="entry name" value="TRYPSIN_HIS"/>
    <property type="match status" value="1"/>
</dbReference>
<keyword evidence="1" id="KW-1015">Disulfide bond</keyword>
<dbReference type="PRINTS" id="PR00722">
    <property type="entry name" value="CHYMOTRYPSIN"/>
</dbReference>
<feature type="region of interest" description="Disordered" evidence="3">
    <location>
        <begin position="24"/>
        <end position="45"/>
    </location>
</feature>
<reference evidence="5 6" key="1">
    <citation type="submission" date="2024-08" db="EMBL/GenBank/DDBJ databases">
        <authorList>
            <person name="Will J Nash"/>
            <person name="Angela Man"/>
            <person name="Seanna McTaggart"/>
            <person name="Kendall Baker"/>
            <person name="Tom Barker"/>
            <person name="Leah Catchpole"/>
            <person name="Alex Durrant"/>
            <person name="Karim Gharbi"/>
            <person name="Naomi Irish"/>
            <person name="Gemy Kaithakottil"/>
            <person name="Debby Ku"/>
            <person name="Aaliyah Providence"/>
            <person name="Felix Shaw"/>
            <person name="David Swarbreck"/>
            <person name="Chris Watkins"/>
            <person name="Ann M. McCartney"/>
            <person name="Giulio Formenti"/>
            <person name="Alice Mouton"/>
            <person name="Noel Vella"/>
            <person name="Bjorn M von Reumont"/>
            <person name="Adriana Vella"/>
            <person name="Wilfried Haerty"/>
        </authorList>
    </citation>
    <scope>NUCLEOTIDE SEQUENCE [LARGE SCALE GENOMIC DNA]</scope>
</reference>
<dbReference type="Pfam" id="PF00089">
    <property type="entry name" value="Trypsin"/>
    <property type="match status" value="1"/>
</dbReference>
<protein>
    <recommendedName>
        <fullName evidence="4">Peptidase S1 domain-containing protein</fullName>
    </recommendedName>
</protein>
<dbReference type="Gene3D" id="2.40.10.10">
    <property type="entry name" value="Trypsin-like serine proteases"/>
    <property type="match status" value="1"/>
</dbReference>